<sequence>MSVKLSGIPKPEKLEESYSFAQFNDWGRRKNNLLLRGLRVLRDDDLFDVVHKFFSEILRIQERIDVEFVRRISTSKTAGGDLLLVSLQRSRDKWNIIGKAKVLNGTNYSISQDFPPTMRNRRSKLLRLRAEIRKTKPGIVCHVRTDKLVVDNKLFFWDDEDGLLARDGTTNIKNIAGIDLSAVNQKLLSEGQADVGGGAAI</sequence>
<gene>
    <name evidence="1" type="ORF">GE061_006620</name>
</gene>
<accession>A0A6A4J0N8</accession>
<dbReference type="EMBL" id="WIXP02000014">
    <property type="protein sequence ID" value="KAF6200317.1"/>
    <property type="molecule type" value="Genomic_DNA"/>
</dbReference>
<dbReference type="OrthoDB" id="8036903at2759"/>
<name>A0A6A4J0N8_APOLU</name>
<comment type="caution">
    <text evidence="1">The sequence shown here is derived from an EMBL/GenBank/DDBJ whole genome shotgun (WGS) entry which is preliminary data.</text>
</comment>
<evidence type="ECO:0000313" key="2">
    <source>
        <dbReference type="Proteomes" id="UP000466442"/>
    </source>
</evidence>
<proteinExistence type="predicted"/>
<organism evidence="1 2">
    <name type="scientific">Apolygus lucorum</name>
    <name type="common">Small green plant bug</name>
    <name type="synonym">Lygocoris lucorum</name>
    <dbReference type="NCBI Taxonomy" id="248454"/>
    <lineage>
        <taxon>Eukaryota</taxon>
        <taxon>Metazoa</taxon>
        <taxon>Ecdysozoa</taxon>
        <taxon>Arthropoda</taxon>
        <taxon>Hexapoda</taxon>
        <taxon>Insecta</taxon>
        <taxon>Pterygota</taxon>
        <taxon>Neoptera</taxon>
        <taxon>Paraneoptera</taxon>
        <taxon>Hemiptera</taxon>
        <taxon>Heteroptera</taxon>
        <taxon>Panheteroptera</taxon>
        <taxon>Cimicomorpha</taxon>
        <taxon>Miridae</taxon>
        <taxon>Mirini</taxon>
        <taxon>Apolygus</taxon>
    </lineage>
</organism>
<protein>
    <submittedName>
        <fullName evidence="1">Uncharacterized protein</fullName>
    </submittedName>
</protein>
<dbReference type="Proteomes" id="UP000466442">
    <property type="component" value="Unassembled WGS sequence"/>
</dbReference>
<evidence type="ECO:0000313" key="1">
    <source>
        <dbReference type="EMBL" id="KAF6200317.1"/>
    </source>
</evidence>
<reference evidence="1" key="1">
    <citation type="journal article" date="2021" name="Mol. Ecol. Resour.">
        <title>Apolygus lucorum genome provides insights into omnivorousness and mesophyll feeding.</title>
        <authorList>
            <person name="Liu Y."/>
            <person name="Liu H."/>
            <person name="Wang H."/>
            <person name="Huang T."/>
            <person name="Liu B."/>
            <person name="Yang B."/>
            <person name="Yin L."/>
            <person name="Li B."/>
            <person name="Zhang Y."/>
            <person name="Zhang S."/>
            <person name="Jiang F."/>
            <person name="Zhang X."/>
            <person name="Ren Y."/>
            <person name="Wang B."/>
            <person name="Wang S."/>
            <person name="Lu Y."/>
            <person name="Wu K."/>
            <person name="Fan W."/>
            <person name="Wang G."/>
        </authorList>
    </citation>
    <scope>NUCLEOTIDE SEQUENCE</scope>
    <source>
        <strain evidence="1">12Hb</strain>
    </source>
</reference>
<dbReference type="AlphaFoldDB" id="A0A6A4J0N8"/>
<keyword evidence="2" id="KW-1185">Reference proteome</keyword>